<protein>
    <submittedName>
        <fullName evidence="4">Uncharacterized protein</fullName>
    </submittedName>
</protein>
<feature type="compositionally biased region" description="Basic and acidic residues" evidence="1">
    <location>
        <begin position="487"/>
        <end position="500"/>
    </location>
</feature>
<feature type="region of interest" description="Disordered" evidence="1">
    <location>
        <begin position="401"/>
        <end position="506"/>
    </location>
</feature>
<name>A0A9N7RL23_STRHE</name>
<organism evidence="4 5">
    <name type="scientific">Striga hermonthica</name>
    <name type="common">Purple witchweed</name>
    <name type="synonym">Buchnera hermonthica</name>
    <dbReference type="NCBI Taxonomy" id="68872"/>
    <lineage>
        <taxon>Eukaryota</taxon>
        <taxon>Viridiplantae</taxon>
        <taxon>Streptophyta</taxon>
        <taxon>Embryophyta</taxon>
        <taxon>Tracheophyta</taxon>
        <taxon>Spermatophyta</taxon>
        <taxon>Magnoliopsida</taxon>
        <taxon>eudicotyledons</taxon>
        <taxon>Gunneridae</taxon>
        <taxon>Pentapetalae</taxon>
        <taxon>asterids</taxon>
        <taxon>lamiids</taxon>
        <taxon>Lamiales</taxon>
        <taxon>Orobanchaceae</taxon>
        <taxon>Buchnereae</taxon>
        <taxon>Striga</taxon>
    </lineage>
</organism>
<dbReference type="Proteomes" id="UP001153555">
    <property type="component" value="Unassembled WGS sequence"/>
</dbReference>
<feature type="compositionally biased region" description="Basic and acidic residues" evidence="1">
    <location>
        <begin position="469"/>
        <end position="480"/>
    </location>
</feature>
<dbReference type="Pfam" id="PF04782">
    <property type="entry name" value="DUF632"/>
    <property type="match status" value="1"/>
</dbReference>
<comment type="caution">
    <text evidence="4">The sequence shown here is derived from an EMBL/GenBank/DDBJ whole genome shotgun (WGS) entry which is preliminary data.</text>
</comment>
<feature type="domain" description="DUF630" evidence="3">
    <location>
        <begin position="68"/>
        <end position="123"/>
    </location>
</feature>
<reference evidence="4" key="1">
    <citation type="submission" date="2019-12" db="EMBL/GenBank/DDBJ databases">
        <authorList>
            <person name="Scholes J."/>
        </authorList>
    </citation>
    <scope>NUCLEOTIDE SEQUENCE</scope>
</reference>
<gene>
    <name evidence="4" type="ORF">SHERM_29150</name>
</gene>
<feature type="region of interest" description="Disordered" evidence="1">
    <location>
        <begin position="179"/>
        <end position="200"/>
    </location>
</feature>
<dbReference type="EMBL" id="CACSLK010027842">
    <property type="protein sequence ID" value="CAA0833894.1"/>
    <property type="molecule type" value="Genomic_DNA"/>
</dbReference>
<keyword evidence="5" id="KW-1185">Reference proteome</keyword>
<accession>A0A9N7RL23</accession>
<dbReference type="InterPro" id="IPR006868">
    <property type="entry name" value="DUF630"/>
</dbReference>
<feature type="compositionally biased region" description="Basic and acidic residues" evidence="1">
    <location>
        <begin position="417"/>
        <end position="431"/>
    </location>
</feature>
<dbReference type="AlphaFoldDB" id="A0A9N7RL23"/>
<feature type="domain" description="DUF632" evidence="2">
    <location>
        <begin position="527"/>
        <end position="821"/>
    </location>
</feature>
<evidence type="ECO:0000259" key="2">
    <source>
        <dbReference type="Pfam" id="PF04782"/>
    </source>
</evidence>
<dbReference type="Pfam" id="PF04783">
    <property type="entry name" value="DUF630"/>
    <property type="match status" value="1"/>
</dbReference>
<proteinExistence type="predicted"/>
<dbReference type="PANTHER" id="PTHR21450">
    <property type="entry name" value="PROTEIN ALTERED PHOSPHATE STARVATION RESPONSE 1"/>
    <property type="match status" value="1"/>
</dbReference>
<dbReference type="InterPro" id="IPR006867">
    <property type="entry name" value="DUF632"/>
</dbReference>
<feature type="compositionally biased region" description="Low complexity" evidence="1">
    <location>
        <begin position="433"/>
        <end position="443"/>
    </location>
</feature>
<sequence>MARSRRNYFAAQNQIHPDYIIVGRILQRRKISPEMELANHNAVAVRFSDSICPNEGAYQPAPTCEAKMGSGASKADTELVKLCRERKEFIIAARDSRDSLAFSHMMFLESMQNVQNELKNFMEEVLVFRFDLDSDAGIHHLPINIATDSENSSVKSYSDEDEDELLPLNNHVDEALKPSETQSENVSGEVPPSDDFVAPPKKNEISKGVSTYKSSSNSAVVKYERWDSTDHWMDLPLDTFRPSQNFGFDQDTNGTSLGIRAGYAVANTRFFQHERGSPDHYMMDIPSDDAENYWILFGHQSSRHLGQEVSTWDYINPFNVVEDIFPSFYPHGSHLVDYMGNDMDLSEMGDSEEGIPDLEDELGNPILEDSLGEGNLKRSENSEEYLSEAVTVKDANDDCLNQKEELGSSGDGPTNIRSEKIDETVKEKELESSGDGSTSNGDGPTNIRNEKIDEIEKEDSGHLPTSSEPDLKVKEMEESKICNGEEDSFHKEMEKSKAREGQLSSSQTDESLVEIVSKLSANSSSDLREVVTEIKVAFHDIIVHGKNVSIMLGPCHTGIAVNKGLCCSSCIEDLAASPREISSRPTYRMLKMTKDSNENLDNEPIVTSNNLTLTLEKLCIWENKLYEEVKKEEKLRQSFDKEWRKLKKLDDKGAESSKVDACNSELKRLTAIINVSVSTVEGIAKRTNTIRDEELHPQLRELIQRVHTMWSYAFESHKKQVQAISKAQAKVVVTTCKAHDSGLKATENLEAWIHNLCTAFSECAKSHRALALHLNNWLSKFLPQQPEQTPELFAMCSEWHNAVEGVSENDVLQALNTFGQLLRQLCVDMQDEERQRMRIGHLSGYHDRKLRSFCLHNGLDWEKCASFIQEVGPGIETGFSSLHALYANLKPIRIKLAEARGKHEEALTRVRASGVGIIRDGLAPVLEALERFSLGMLNAFQQIRTLS</sequence>
<feature type="region of interest" description="Disordered" evidence="1">
    <location>
        <begin position="347"/>
        <end position="383"/>
    </location>
</feature>
<evidence type="ECO:0000313" key="4">
    <source>
        <dbReference type="EMBL" id="CAA0833894.1"/>
    </source>
</evidence>
<evidence type="ECO:0000313" key="5">
    <source>
        <dbReference type="Proteomes" id="UP001153555"/>
    </source>
</evidence>
<evidence type="ECO:0000256" key="1">
    <source>
        <dbReference type="SAM" id="MobiDB-lite"/>
    </source>
</evidence>
<evidence type="ECO:0000259" key="3">
    <source>
        <dbReference type="Pfam" id="PF04783"/>
    </source>
</evidence>
<feature type="compositionally biased region" description="Basic and acidic residues" evidence="1">
    <location>
        <begin position="448"/>
        <end position="461"/>
    </location>
</feature>
<feature type="compositionally biased region" description="Acidic residues" evidence="1">
    <location>
        <begin position="347"/>
        <end position="362"/>
    </location>
</feature>
<dbReference type="OrthoDB" id="914087at2759"/>
<dbReference type="PANTHER" id="PTHR21450:SF43">
    <property type="entry name" value="DUF630 FAMILY PROTEIN"/>
    <property type="match status" value="1"/>
</dbReference>